<accession>A0A9N8E8B1</accession>
<dbReference type="Proteomes" id="UP001153069">
    <property type="component" value="Unassembled WGS sequence"/>
</dbReference>
<dbReference type="InterPro" id="IPR001950">
    <property type="entry name" value="SUI1"/>
</dbReference>
<name>A0A9N8E8B1_9STRA</name>
<comment type="caution">
    <text evidence="4">The sequence shown here is derived from an EMBL/GenBank/DDBJ whole genome shotgun (WGS) entry which is preliminary data.</text>
</comment>
<dbReference type="InterPro" id="IPR036877">
    <property type="entry name" value="SUI1_dom_sf"/>
</dbReference>
<keyword evidence="4" id="KW-0396">Initiation factor</keyword>
<keyword evidence="2" id="KW-0648">Protein biosynthesis</keyword>
<sequence length="111" mass="12759">MKTDSMQFITFDDADFLDQDATALEEKVHIRVQQRSGRKCITCISGLAESLDMKRICKAWKKNFNCNGSIQRDEDTGQRVIQLSGDQRIQVRTFLVDEQICRAKSIVMHGF</sequence>
<dbReference type="CDD" id="cd11566">
    <property type="entry name" value="eIF1_SUI1"/>
    <property type="match status" value="1"/>
</dbReference>
<dbReference type="PROSITE" id="PS50296">
    <property type="entry name" value="SUI1"/>
    <property type="match status" value="1"/>
</dbReference>
<evidence type="ECO:0000256" key="2">
    <source>
        <dbReference type="ARBA" id="ARBA00022917"/>
    </source>
</evidence>
<dbReference type="InterPro" id="IPR005874">
    <property type="entry name" value="SUI1_euk"/>
</dbReference>
<evidence type="ECO:0000313" key="5">
    <source>
        <dbReference type="Proteomes" id="UP001153069"/>
    </source>
</evidence>
<dbReference type="PANTHER" id="PTHR10388">
    <property type="entry name" value="EUKARYOTIC TRANSLATION INITIATION FACTOR SUI1"/>
    <property type="match status" value="1"/>
</dbReference>
<evidence type="ECO:0000259" key="3">
    <source>
        <dbReference type="PROSITE" id="PS50296"/>
    </source>
</evidence>
<dbReference type="PIRSF" id="PIRSF004499">
    <property type="entry name" value="SUI1_euk"/>
    <property type="match status" value="1"/>
</dbReference>
<dbReference type="SUPFAM" id="SSF55159">
    <property type="entry name" value="eIF1-like"/>
    <property type="match status" value="1"/>
</dbReference>
<keyword evidence="5" id="KW-1185">Reference proteome</keyword>
<reference evidence="4" key="1">
    <citation type="submission" date="2020-06" db="EMBL/GenBank/DDBJ databases">
        <authorList>
            <consortium name="Plant Systems Biology data submission"/>
        </authorList>
    </citation>
    <scope>NUCLEOTIDE SEQUENCE</scope>
    <source>
        <strain evidence="4">D6</strain>
    </source>
</reference>
<evidence type="ECO:0000256" key="1">
    <source>
        <dbReference type="ARBA" id="ARBA00005422"/>
    </source>
</evidence>
<feature type="domain" description="SUI1" evidence="3">
    <location>
        <begin position="28"/>
        <end position="99"/>
    </location>
</feature>
<organism evidence="4 5">
    <name type="scientific">Seminavis robusta</name>
    <dbReference type="NCBI Taxonomy" id="568900"/>
    <lineage>
        <taxon>Eukaryota</taxon>
        <taxon>Sar</taxon>
        <taxon>Stramenopiles</taxon>
        <taxon>Ochrophyta</taxon>
        <taxon>Bacillariophyta</taxon>
        <taxon>Bacillariophyceae</taxon>
        <taxon>Bacillariophycidae</taxon>
        <taxon>Naviculales</taxon>
        <taxon>Naviculaceae</taxon>
        <taxon>Seminavis</taxon>
    </lineage>
</organism>
<dbReference type="EMBL" id="CAICTM010000793">
    <property type="protein sequence ID" value="CAB9516592.1"/>
    <property type="molecule type" value="Genomic_DNA"/>
</dbReference>
<dbReference type="Pfam" id="PF01253">
    <property type="entry name" value="SUI1"/>
    <property type="match status" value="1"/>
</dbReference>
<dbReference type="AlphaFoldDB" id="A0A9N8E8B1"/>
<dbReference type="GO" id="GO:0003743">
    <property type="term" value="F:translation initiation factor activity"/>
    <property type="evidence" value="ECO:0007669"/>
    <property type="project" value="UniProtKB-KW"/>
</dbReference>
<protein>
    <submittedName>
        <fullName evidence="4">Eukaryotic translation initiation factor 1b</fullName>
    </submittedName>
</protein>
<dbReference type="Gene3D" id="3.30.780.10">
    <property type="entry name" value="SUI1-like domain"/>
    <property type="match status" value="1"/>
</dbReference>
<comment type="similarity">
    <text evidence="1">Belongs to the SUI1 family.</text>
</comment>
<dbReference type="OrthoDB" id="10248435at2759"/>
<evidence type="ECO:0000313" key="4">
    <source>
        <dbReference type="EMBL" id="CAB9516592.1"/>
    </source>
</evidence>
<gene>
    <name evidence="4" type="ORF">SEMRO_794_G203360.1</name>
</gene>
<proteinExistence type="inferred from homology"/>